<dbReference type="Gene3D" id="3.40.30.120">
    <property type="match status" value="1"/>
</dbReference>
<dbReference type="SUPFAM" id="SSF51905">
    <property type="entry name" value="FAD/NAD(P)-binding domain"/>
    <property type="match status" value="1"/>
</dbReference>
<keyword evidence="3" id="KW-0274">FAD</keyword>
<feature type="domain" description="FAD-binding" evidence="4">
    <location>
        <begin position="6"/>
        <end position="339"/>
    </location>
</feature>
<reference evidence="5 6" key="1">
    <citation type="submission" date="2019-12" db="EMBL/GenBank/DDBJ databases">
        <title>Genome sequence of Streptomyces bambusae.</title>
        <authorList>
            <person name="Bansal K."/>
            <person name="Choksket S."/>
            <person name="Korpole S."/>
            <person name="Patil P.B."/>
        </authorList>
    </citation>
    <scope>NUCLEOTIDE SEQUENCE [LARGE SCALE GENOMIC DNA]</scope>
    <source>
        <strain evidence="5 6">SK60</strain>
    </source>
</reference>
<dbReference type="InterPro" id="IPR036188">
    <property type="entry name" value="FAD/NAD-bd_sf"/>
</dbReference>
<evidence type="ECO:0000259" key="4">
    <source>
        <dbReference type="Pfam" id="PF01494"/>
    </source>
</evidence>
<evidence type="ECO:0000256" key="2">
    <source>
        <dbReference type="ARBA" id="ARBA00022630"/>
    </source>
</evidence>
<dbReference type="InterPro" id="IPR002938">
    <property type="entry name" value="FAD-bd"/>
</dbReference>
<dbReference type="EMBL" id="WTFF01000558">
    <property type="protein sequence ID" value="MBW5486983.1"/>
    <property type="molecule type" value="Genomic_DNA"/>
</dbReference>
<comment type="cofactor">
    <cofactor evidence="1">
        <name>FAD</name>
        <dbReference type="ChEBI" id="CHEBI:57692"/>
    </cofactor>
</comment>
<keyword evidence="2" id="KW-0285">Flavoprotein</keyword>
<keyword evidence="6" id="KW-1185">Reference proteome</keyword>
<dbReference type="Pfam" id="PF01494">
    <property type="entry name" value="FAD_binding_3"/>
    <property type="match status" value="1"/>
</dbReference>
<gene>
    <name evidence="5" type="ORF">GPJ59_35460</name>
</gene>
<accession>A0ABS6ZGV9</accession>
<name>A0ABS6ZGV9_9ACTN</name>
<evidence type="ECO:0000313" key="6">
    <source>
        <dbReference type="Proteomes" id="UP000812013"/>
    </source>
</evidence>
<dbReference type="Proteomes" id="UP000812013">
    <property type="component" value="Unassembled WGS sequence"/>
</dbReference>
<evidence type="ECO:0000256" key="3">
    <source>
        <dbReference type="ARBA" id="ARBA00022827"/>
    </source>
</evidence>
<dbReference type="PANTHER" id="PTHR43004">
    <property type="entry name" value="TRK SYSTEM POTASSIUM UPTAKE PROTEIN"/>
    <property type="match status" value="1"/>
</dbReference>
<evidence type="ECO:0000256" key="1">
    <source>
        <dbReference type="ARBA" id="ARBA00001974"/>
    </source>
</evidence>
<protein>
    <recommendedName>
        <fullName evidence="4">FAD-binding domain-containing protein</fullName>
    </recommendedName>
</protein>
<dbReference type="PANTHER" id="PTHR43004:SF19">
    <property type="entry name" value="BINDING MONOOXYGENASE, PUTATIVE (JCVI)-RELATED"/>
    <property type="match status" value="1"/>
</dbReference>
<dbReference type="RefSeq" id="WP_219672237.1">
    <property type="nucleotide sequence ID" value="NZ_WTFF01000558.1"/>
</dbReference>
<dbReference type="Gene3D" id="3.50.50.60">
    <property type="entry name" value="FAD/NAD(P)-binding domain"/>
    <property type="match status" value="1"/>
</dbReference>
<dbReference type="InterPro" id="IPR050641">
    <property type="entry name" value="RIFMO-like"/>
</dbReference>
<dbReference type="PRINTS" id="PR00420">
    <property type="entry name" value="RNGMNOXGNASE"/>
</dbReference>
<organism evidence="5 6">
    <name type="scientific">Streptomyces bambusae</name>
    <dbReference type="NCBI Taxonomy" id="1550616"/>
    <lineage>
        <taxon>Bacteria</taxon>
        <taxon>Bacillati</taxon>
        <taxon>Actinomycetota</taxon>
        <taxon>Actinomycetes</taxon>
        <taxon>Kitasatosporales</taxon>
        <taxon>Streptomycetaceae</taxon>
        <taxon>Streptomyces</taxon>
    </lineage>
</organism>
<comment type="caution">
    <text evidence="5">The sequence shown here is derived from an EMBL/GenBank/DDBJ whole genome shotgun (WGS) entry which is preliminary data.</text>
</comment>
<proteinExistence type="predicted"/>
<evidence type="ECO:0000313" key="5">
    <source>
        <dbReference type="EMBL" id="MBW5486983.1"/>
    </source>
</evidence>
<sequence length="525" mass="57433">MTGQNILIVGAGAVGTLLACDLLQQGVPVRLVDSRPPQEPFDPHSRAVMIWPRLLELLEKTGITDELVARGFRADDVSFFSRGRRLGTVPMTGLGAAHPYGLGIVQRELEDLLRARLAELGGTIEYGIELTALDNAGPRPVAALRHADGSTEHTEADWLIGADGAGSTTRRLLDIPYPGIPFPLGIALGDFPVTGPRVSTVEYHYADTGLLPMVHLPDGVCRLATVVMPGEADWSDRPLADWQRMVDERTSLPYRLGEPLWTRTYFPRPGVAERFRDGRVVLVGDAAHSVVPLGGQGLNLGLQDAFNLGWKLAGVVRGEYDEAIVDTYDTERRQAVEQVRTLIRTEMELSGAPTPRARLLRDLKVAAAHRSGYLRYVAAPLMSQTGLSYAPADEPLWRATLRRRARPGDRLPFFHRTRQYAGAPVLDQHHPVALLWPGHPPVAGWQATAGHAREVLGPRLPVHDLARLTRPGRAALAPLFGPRPLIALVRPDGHLAHLAPADRPQDCLGHLDRFAARPLTPSRSR</sequence>
<dbReference type="Gene3D" id="3.30.70.2450">
    <property type="match status" value="1"/>
</dbReference>